<evidence type="ECO:0000259" key="4">
    <source>
        <dbReference type="Pfam" id="PF20300"/>
    </source>
</evidence>
<name>A0A450W9C0_9GAMM</name>
<protein>
    <recommendedName>
        <fullName evidence="4">Prokaryotic STING domain-containing protein</fullName>
    </recommendedName>
</protein>
<dbReference type="GO" id="GO:0000166">
    <property type="term" value="F:nucleotide binding"/>
    <property type="evidence" value="ECO:0007669"/>
    <property type="project" value="UniProtKB-KW"/>
</dbReference>
<dbReference type="GO" id="GO:0051607">
    <property type="term" value="P:defense response to virus"/>
    <property type="evidence" value="ECO:0007669"/>
    <property type="project" value="UniProtKB-KW"/>
</dbReference>
<sequence length="195" mass="22291">MISRILLPSESKEGDEELQITYCLPAPALALGYFDNFVRPIVNELGGAGRIEPKIHSPNLQCYLVAVLPDTIANENTHDEVKRLIAKGNFHKVNVNTDSRRFGLTTVPKEDGQKCFLIDLPTTPYISRRIVEKMTLIEPERRELSDSELISFRNTLRSLKNEMRPDVKNLFLIRNFSWLKENFLEPDAFAKMSGK</sequence>
<proteinExistence type="inferred from homology"/>
<evidence type="ECO:0000256" key="1">
    <source>
        <dbReference type="ARBA" id="ARBA00022741"/>
    </source>
</evidence>
<evidence type="ECO:0000313" key="5">
    <source>
        <dbReference type="EMBL" id="VFK13642.1"/>
    </source>
</evidence>
<keyword evidence="2" id="KW-0051">Antiviral defense</keyword>
<evidence type="ECO:0000256" key="2">
    <source>
        <dbReference type="ARBA" id="ARBA00023118"/>
    </source>
</evidence>
<dbReference type="EMBL" id="CAADFK010000050">
    <property type="protein sequence ID" value="VFK13642.1"/>
    <property type="molecule type" value="Genomic_DNA"/>
</dbReference>
<reference evidence="5" key="1">
    <citation type="submission" date="2019-02" db="EMBL/GenBank/DDBJ databases">
        <authorList>
            <person name="Gruber-Vodicka R. H."/>
            <person name="Seah K. B. B."/>
        </authorList>
    </citation>
    <scope>NUCLEOTIDE SEQUENCE</scope>
    <source>
        <strain evidence="5">BECK_S313</strain>
    </source>
</reference>
<accession>A0A450W9C0</accession>
<organism evidence="5">
    <name type="scientific">Candidatus Kentrum sp. LPFa</name>
    <dbReference type="NCBI Taxonomy" id="2126335"/>
    <lineage>
        <taxon>Bacteria</taxon>
        <taxon>Pseudomonadati</taxon>
        <taxon>Pseudomonadota</taxon>
        <taxon>Gammaproteobacteria</taxon>
        <taxon>Candidatus Kentrum</taxon>
    </lineage>
</organism>
<dbReference type="InterPro" id="IPR046876">
    <property type="entry name" value="Prok_STING"/>
</dbReference>
<evidence type="ECO:0000256" key="3">
    <source>
        <dbReference type="ARBA" id="ARBA00034315"/>
    </source>
</evidence>
<gene>
    <name evidence="5" type="ORF">BECKLPF1236B_GA0070989_105017</name>
</gene>
<keyword evidence="1" id="KW-0547">Nucleotide-binding</keyword>
<dbReference type="Pfam" id="PF20300">
    <property type="entry name" value="prok_STING"/>
    <property type="match status" value="1"/>
</dbReference>
<comment type="similarity">
    <text evidence="3">In the C-terminal section; belongs to the bacterial STING family.</text>
</comment>
<feature type="domain" description="Prokaryotic STING" evidence="4">
    <location>
        <begin position="25"/>
        <end position="144"/>
    </location>
</feature>
<dbReference type="AlphaFoldDB" id="A0A450W9C0"/>